<proteinExistence type="predicted"/>
<dbReference type="InterPro" id="IPR000032">
    <property type="entry name" value="HPr-like"/>
</dbReference>
<dbReference type="InterPro" id="IPR035895">
    <property type="entry name" value="HPr-like_sf"/>
</dbReference>
<dbReference type="Gene3D" id="3.30.1340.10">
    <property type="entry name" value="HPr-like"/>
    <property type="match status" value="1"/>
</dbReference>
<dbReference type="InterPro" id="IPR050399">
    <property type="entry name" value="HPr"/>
</dbReference>
<evidence type="ECO:0000256" key="3">
    <source>
        <dbReference type="ARBA" id="ARBA00022683"/>
    </source>
</evidence>
<keyword evidence="6" id="KW-1185">Reference proteome</keyword>
<dbReference type="EMBL" id="FNPI01000001">
    <property type="protein sequence ID" value="SDY21796.1"/>
    <property type="molecule type" value="Genomic_DNA"/>
</dbReference>
<dbReference type="NCBIfam" id="TIGR01003">
    <property type="entry name" value="PTS_HPr_family"/>
    <property type="match status" value="1"/>
</dbReference>
<keyword evidence="2" id="KW-0963">Cytoplasm</keyword>
<dbReference type="GO" id="GO:0005737">
    <property type="term" value="C:cytoplasm"/>
    <property type="evidence" value="ECO:0007669"/>
    <property type="project" value="UniProtKB-SubCell"/>
</dbReference>
<sequence>MLVKKLTVQLPRGLQAKHTTLFIRQAFTFQSEIVLGKHGKTTSGTDLMGIMDLAVEEGDEVILMTDGIDEQVANQMLENFLVNGYIFKEEVKDVMGSLKG</sequence>
<dbReference type="OrthoDB" id="2937456at2"/>
<evidence type="ECO:0000313" key="6">
    <source>
        <dbReference type="Proteomes" id="UP000198935"/>
    </source>
</evidence>
<dbReference type="AlphaFoldDB" id="A0A1H3I278"/>
<comment type="subcellular location">
    <subcellularLocation>
        <location evidence="1">Cytoplasm</location>
    </subcellularLocation>
</comment>
<keyword evidence="3" id="KW-0598">Phosphotransferase system</keyword>
<protein>
    <submittedName>
        <fullName evidence="5">Catabolite repression HPr-like protein/phosphocarrier protein</fullName>
    </submittedName>
</protein>
<evidence type="ECO:0000256" key="1">
    <source>
        <dbReference type="ARBA" id="ARBA00004496"/>
    </source>
</evidence>
<evidence type="ECO:0000313" key="5">
    <source>
        <dbReference type="EMBL" id="SDY21796.1"/>
    </source>
</evidence>
<dbReference type="PRINTS" id="PR00107">
    <property type="entry name" value="PHOSPHOCPHPR"/>
</dbReference>
<dbReference type="PROSITE" id="PS51350">
    <property type="entry name" value="PTS_HPR_DOM"/>
    <property type="match status" value="1"/>
</dbReference>
<dbReference type="SUPFAM" id="SSF55594">
    <property type="entry name" value="HPr-like"/>
    <property type="match status" value="1"/>
</dbReference>
<evidence type="ECO:0000259" key="4">
    <source>
        <dbReference type="PROSITE" id="PS51350"/>
    </source>
</evidence>
<dbReference type="PANTHER" id="PTHR33705:SF2">
    <property type="entry name" value="PHOSPHOCARRIER PROTEIN NPR"/>
    <property type="match status" value="1"/>
</dbReference>
<organism evidence="5 6">
    <name type="scientific">Evansella caseinilytica</name>
    <dbReference type="NCBI Taxonomy" id="1503961"/>
    <lineage>
        <taxon>Bacteria</taxon>
        <taxon>Bacillati</taxon>
        <taxon>Bacillota</taxon>
        <taxon>Bacilli</taxon>
        <taxon>Bacillales</taxon>
        <taxon>Bacillaceae</taxon>
        <taxon>Evansella</taxon>
    </lineage>
</organism>
<feature type="domain" description="HPr" evidence="4">
    <location>
        <begin position="1"/>
        <end position="90"/>
    </location>
</feature>
<dbReference type="STRING" id="1503961.SAMN05421736_101692"/>
<dbReference type="PANTHER" id="PTHR33705">
    <property type="entry name" value="PHOSPHOCARRIER PROTEIN HPR"/>
    <property type="match status" value="1"/>
</dbReference>
<dbReference type="GO" id="GO:0009401">
    <property type="term" value="P:phosphoenolpyruvate-dependent sugar phosphotransferase system"/>
    <property type="evidence" value="ECO:0007669"/>
    <property type="project" value="UniProtKB-KW"/>
</dbReference>
<reference evidence="6" key="1">
    <citation type="submission" date="2016-10" db="EMBL/GenBank/DDBJ databases">
        <authorList>
            <person name="Varghese N."/>
            <person name="Submissions S."/>
        </authorList>
    </citation>
    <scope>NUCLEOTIDE SEQUENCE [LARGE SCALE GENOMIC DNA]</scope>
    <source>
        <strain evidence="6">SP</strain>
    </source>
</reference>
<evidence type="ECO:0000256" key="2">
    <source>
        <dbReference type="ARBA" id="ARBA00022490"/>
    </source>
</evidence>
<dbReference type="Pfam" id="PF00381">
    <property type="entry name" value="PTS-HPr"/>
    <property type="match status" value="1"/>
</dbReference>
<name>A0A1H3I278_9BACI</name>
<gene>
    <name evidence="5" type="ORF">SAMN05421736_101692</name>
</gene>
<dbReference type="Proteomes" id="UP000198935">
    <property type="component" value="Unassembled WGS sequence"/>
</dbReference>
<accession>A0A1H3I278</accession>